<reference evidence="1 2" key="1">
    <citation type="journal article" date="2014" name="ISME J.">
        <title>Candidatus Competibacter-lineage genomes retrieved from metagenomes reveal functional metabolic diversity.</title>
        <authorList>
            <person name="McIlroy S.J."/>
            <person name="Albertsen M."/>
            <person name="Andresen E.K."/>
            <person name="Saunders A.M."/>
            <person name="Kristiansen R."/>
            <person name="Stokholm-Bjerregaard M."/>
            <person name="Nielsen K.L."/>
            <person name="Nielsen P.H."/>
        </authorList>
    </citation>
    <scope>NUCLEOTIDE SEQUENCE [LARGE SCALE GENOMIC DNA]</scope>
    <source>
        <strain evidence="1 2">Run_B_J11</strain>
    </source>
</reference>
<name>A0A7U7J4M2_9GAMM</name>
<keyword evidence="2" id="KW-1185">Reference proteome</keyword>
<dbReference type="RefSeq" id="WP_034433241.1">
    <property type="nucleotide sequence ID" value="NZ_CBTK010000162.1"/>
</dbReference>
<evidence type="ECO:0000313" key="2">
    <source>
        <dbReference type="Proteomes" id="UP000019184"/>
    </source>
</evidence>
<dbReference type="AlphaFoldDB" id="A0A7U7J4M2"/>
<sequence>MTEAEQHANERIANCAKAVSARILNDADEAGLDRLSFLVNVAAVLASSALAAQPEDQLQGASRHLQNALRLVHCLQDAPDSIDTLNSGFTTPETLQ</sequence>
<proteinExistence type="predicted"/>
<dbReference type="EMBL" id="CBTK010000162">
    <property type="protein sequence ID" value="CDH45480.1"/>
    <property type="molecule type" value="Genomic_DNA"/>
</dbReference>
<organism evidence="1 2">
    <name type="scientific">Candidatus Contendobacter odensis Run_B_J11</name>
    <dbReference type="NCBI Taxonomy" id="1400861"/>
    <lineage>
        <taxon>Bacteria</taxon>
        <taxon>Pseudomonadati</taxon>
        <taxon>Pseudomonadota</taxon>
        <taxon>Gammaproteobacteria</taxon>
        <taxon>Candidatus Competibacteraceae</taxon>
        <taxon>Candidatus Contendibacter</taxon>
    </lineage>
</organism>
<accession>A0A7U7J4M2</accession>
<gene>
    <name evidence="1" type="ORF">BN874_2440011</name>
</gene>
<dbReference type="Proteomes" id="UP000019184">
    <property type="component" value="Unassembled WGS sequence"/>
</dbReference>
<evidence type="ECO:0000313" key="1">
    <source>
        <dbReference type="EMBL" id="CDH45480.1"/>
    </source>
</evidence>
<comment type="caution">
    <text evidence="1">The sequence shown here is derived from an EMBL/GenBank/DDBJ whole genome shotgun (WGS) entry which is preliminary data.</text>
</comment>
<protein>
    <submittedName>
        <fullName evidence="1">Uncharacterized protein</fullName>
    </submittedName>
</protein>